<keyword evidence="3" id="KW-1185">Reference proteome</keyword>
<dbReference type="InterPro" id="IPR005901">
    <property type="entry name" value="GLPGLI"/>
</dbReference>
<dbReference type="NCBIfam" id="TIGR01200">
    <property type="entry name" value="GLPGLI"/>
    <property type="match status" value="1"/>
</dbReference>
<dbReference type="Proteomes" id="UP000215196">
    <property type="component" value="Chromosome 1"/>
</dbReference>
<proteinExistence type="predicted"/>
<accession>A0A239XEA2</accession>
<dbReference type="AlphaFoldDB" id="A0A239XEA2"/>
<dbReference type="Pfam" id="PF09697">
    <property type="entry name" value="Porph_ging"/>
    <property type="match status" value="1"/>
</dbReference>
<protein>
    <submittedName>
        <fullName evidence="2">GLPGLI family protein</fullName>
    </submittedName>
</protein>
<feature type="signal peptide" evidence="1">
    <location>
        <begin position="1"/>
        <end position="18"/>
    </location>
</feature>
<dbReference type="EMBL" id="LT906465">
    <property type="protein sequence ID" value="SNV45111.1"/>
    <property type="molecule type" value="Genomic_DNA"/>
</dbReference>
<dbReference type="RefSeq" id="WP_095071924.1">
    <property type="nucleotide sequence ID" value="NZ_LT906465.1"/>
</dbReference>
<keyword evidence="1" id="KW-0732">Signal</keyword>
<gene>
    <name evidence="2" type="ORF">SAMEA4412677_01482</name>
</gene>
<dbReference type="KEGG" id="ctak:4412677_01482"/>
<evidence type="ECO:0000313" key="3">
    <source>
        <dbReference type="Proteomes" id="UP000215196"/>
    </source>
</evidence>
<evidence type="ECO:0000256" key="1">
    <source>
        <dbReference type="SAM" id="SignalP"/>
    </source>
</evidence>
<organism evidence="2 3">
    <name type="scientific">Chryseobacterium taklimakanense</name>
    <dbReference type="NCBI Taxonomy" id="536441"/>
    <lineage>
        <taxon>Bacteria</taxon>
        <taxon>Pseudomonadati</taxon>
        <taxon>Bacteroidota</taxon>
        <taxon>Flavobacteriia</taxon>
        <taxon>Flavobacteriales</taxon>
        <taxon>Weeksellaceae</taxon>
        <taxon>Chryseobacterium group</taxon>
        <taxon>Chryseobacterium</taxon>
    </lineage>
</organism>
<reference evidence="2 3" key="1">
    <citation type="submission" date="2017-06" db="EMBL/GenBank/DDBJ databases">
        <authorList>
            <consortium name="Pathogen Informatics"/>
        </authorList>
    </citation>
    <scope>NUCLEOTIDE SEQUENCE [LARGE SCALE GENOMIC DNA]</scope>
    <source>
        <strain evidence="2 3">NCTC13490</strain>
    </source>
</reference>
<evidence type="ECO:0000313" key="2">
    <source>
        <dbReference type="EMBL" id="SNV45111.1"/>
    </source>
</evidence>
<sequence length="294" mass="33962">MKKLFSVVLLAITLAASAQVTANRFFYELTFKPKQDSTRMDKVMTVLDITPEKSLFRDFTTISQDSLIKSKVEMMQKSGVFTDLSKLMKMPKFSYKVTKTYPSMEVQYVETILNGMTPVQLMYKEKPDFRWAISNEKAKIGEYNAQKATTEFGGRKWTAWFSTDLPFQDGPYKFNGLPGLIVKIEDASKNYSWELKGNKKVPNFEELTYMEKMMPGGAGQITEVKRDKFEKTFADYKKDPFASFRPHMTPQIMSQKMPGSDQTIGEMIKDQEKRTKDFYNSTDNPIEFYTPAKK</sequence>
<name>A0A239XEA2_9FLAO</name>
<feature type="chain" id="PRO_5012331190" evidence="1">
    <location>
        <begin position="19"/>
        <end position="294"/>
    </location>
</feature>